<dbReference type="Proteomes" id="UP001165160">
    <property type="component" value="Unassembled WGS sequence"/>
</dbReference>
<proteinExistence type="predicted"/>
<evidence type="ECO:0000313" key="3">
    <source>
        <dbReference type="EMBL" id="GMH85407.1"/>
    </source>
</evidence>
<reference evidence="4" key="1">
    <citation type="journal article" date="2023" name="Commun. Biol.">
        <title>Genome analysis of Parmales, the sister group of diatoms, reveals the evolutionary specialization of diatoms from phago-mixotrophs to photoautotrophs.</title>
        <authorList>
            <person name="Ban H."/>
            <person name="Sato S."/>
            <person name="Yoshikawa S."/>
            <person name="Yamada K."/>
            <person name="Nakamura Y."/>
            <person name="Ichinomiya M."/>
            <person name="Sato N."/>
            <person name="Blanc-Mathieu R."/>
            <person name="Endo H."/>
            <person name="Kuwata A."/>
            <person name="Ogata H."/>
        </authorList>
    </citation>
    <scope>NUCLEOTIDE SEQUENCE [LARGE SCALE GENOMIC DNA]</scope>
    <source>
        <strain evidence="4">NIES 3699</strain>
    </source>
</reference>
<feature type="region of interest" description="Disordered" evidence="1">
    <location>
        <begin position="106"/>
        <end position="188"/>
    </location>
</feature>
<evidence type="ECO:0000256" key="1">
    <source>
        <dbReference type="SAM" id="MobiDB-lite"/>
    </source>
</evidence>
<gene>
    <name evidence="3" type="ORF">TrVE_jg324</name>
</gene>
<dbReference type="AlphaFoldDB" id="A0A9W7B7S6"/>
<accession>A0A9W7B7S6</accession>
<name>A0A9W7B7S6_9STRA</name>
<sequence>MKLLTLYIYILGYIPLSTPFLLPASIKHSPCLPFQCSRLKAGVKNDAFYGGGPPPFGKSEIDLVVSKTLCSPSSAVRALSSCDGNVLESILLLNSESRQKLEAMNGIPEGGVDWDGEMKALKGGGGEGPRPIGNDGNEERDSKKKARQDAEKLKKQMDKWKLEGEDADWFPGFSAKDQPDSDEPWFTG</sequence>
<evidence type="ECO:0000313" key="4">
    <source>
        <dbReference type="Proteomes" id="UP001165160"/>
    </source>
</evidence>
<dbReference type="EMBL" id="BRXX01000048">
    <property type="protein sequence ID" value="GMH85407.1"/>
    <property type="molecule type" value="Genomic_DNA"/>
</dbReference>
<protein>
    <submittedName>
        <fullName evidence="3">Uncharacterized protein</fullName>
    </submittedName>
</protein>
<keyword evidence="4" id="KW-1185">Reference proteome</keyword>
<comment type="caution">
    <text evidence="3">The sequence shown here is derived from an EMBL/GenBank/DDBJ whole genome shotgun (WGS) entry which is preliminary data.</text>
</comment>
<feature type="compositionally biased region" description="Basic and acidic residues" evidence="1">
    <location>
        <begin position="137"/>
        <end position="164"/>
    </location>
</feature>
<dbReference type="Gene3D" id="1.10.8.10">
    <property type="entry name" value="DNA helicase RuvA subunit, C-terminal domain"/>
    <property type="match status" value="1"/>
</dbReference>
<feature type="chain" id="PRO_5040830821" evidence="2">
    <location>
        <begin position="20"/>
        <end position="188"/>
    </location>
</feature>
<feature type="signal peptide" evidence="2">
    <location>
        <begin position="1"/>
        <end position="19"/>
    </location>
</feature>
<organism evidence="3 4">
    <name type="scientific">Triparma verrucosa</name>
    <dbReference type="NCBI Taxonomy" id="1606542"/>
    <lineage>
        <taxon>Eukaryota</taxon>
        <taxon>Sar</taxon>
        <taxon>Stramenopiles</taxon>
        <taxon>Ochrophyta</taxon>
        <taxon>Bolidophyceae</taxon>
        <taxon>Parmales</taxon>
        <taxon>Triparmaceae</taxon>
        <taxon>Triparma</taxon>
    </lineage>
</organism>
<keyword evidence="2" id="KW-0732">Signal</keyword>
<evidence type="ECO:0000256" key="2">
    <source>
        <dbReference type="SAM" id="SignalP"/>
    </source>
</evidence>